<organism evidence="3 4">
    <name type="scientific">Belliella aquatica</name>
    <dbReference type="NCBI Taxonomy" id="1323734"/>
    <lineage>
        <taxon>Bacteria</taxon>
        <taxon>Pseudomonadati</taxon>
        <taxon>Bacteroidota</taxon>
        <taxon>Cytophagia</taxon>
        <taxon>Cytophagales</taxon>
        <taxon>Cyclobacteriaceae</taxon>
        <taxon>Belliella</taxon>
    </lineage>
</organism>
<dbReference type="InterPro" id="IPR029060">
    <property type="entry name" value="PIN-like_dom_sf"/>
</dbReference>
<evidence type="ECO:0000313" key="3">
    <source>
        <dbReference type="EMBL" id="GGC43848.1"/>
    </source>
</evidence>
<proteinExistence type="predicted"/>
<dbReference type="Pfam" id="PF26343">
    <property type="entry name" value="VapC50_C"/>
    <property type="match status" value="1"/>
</dbReference>
<evidence type="ECO:0000259" key="1">
    <source>
        <dbReference type="Pfam" id="PF13470"/>
    </source>
</evidence>
<dbReference type="SUPFAM" id="SSF88723">
    <property type="entry name" value="PIN domain-like"/>
    <property type="match status" value="1"/>
</dbReference>
<dbReference type="Proteomes" id="UP000635885">
    <property type="component" value="Unassembled WGS sequence"/>
</dbReference>
<reference evidence="4" key="1">
    <citation type="journal article" date="2019" name="Int. J. Syst. Evol. Microbiol.">
        <title>The Global Catalogue of Microorganisms (GCM) 10K type strain sequencing project: providing services to taxonomists for standard genome sequencing and annotation.</title>
        <authorList>
            <consortium name="The Broad Institute Genomics Platform"/>
            <consortium name="The Broad Institute Genome Sequencing Center for Infectious Disease"/>
            <person name="Wu L."/>
            <person name="Ma J."/>
        </authorList>
    </citation>
    <scope>NUCLEOTIDE SEQUENCE [LARGE SCALE GENOMIC DNA]</scope>
    <source>
        <strain evidence="4">CGMCC 1.12479</strain>
    </source>
</reference>
<dbReference type="EMBL" id="BMFD01000007">
    <property type="protein sequence ID" value="GGC43848.1"/>
    <property type="molecule type" value="Genomic_DNA"/>
</dbReference>
<protein>
    <submittedName>
        <fullName evidence="3">PIN domain-containing protein</fullName>
    </submittedName>
</protein>
<evidence type="ECO:0000313" key="4">
    <source>
        <dbReference type="Proteomes" id="UP000635885"/>
    </source>
</evidence>
<accession>A0ABQ1MNL3</accession>
<gene>
    <name evidence="3" type="ORF">GCM10010993_22930</name>
</gene>
<sequence>MIHSVRFICVLDTNVIYPIEIRDLLFWFAYYDMYTPKWSDHIFDEWKDVMRRKGIGEKEANRRVENANKAFPDALVLNYSGLIDGLTLPDPKDKHVLAAAIKTDANIIVTNNIKDFPDKYLASFGLTVKSADDFLTDVIDLNPEKAVMAFKEMVLNRRKPSLDEYEVLNILRNRGLKQAADYLHSLL</sequence>
<keyword evidence="4" id="KW-1185">Reference proteome</keyword>
<evidence type="ECO:0000259" key="2">
    <source>
        <dbReference type="Pfam" id="PF26343"/>
    </source>
</evidence>
<feature type="domain" description="VapC50 C-terminal" evidence="2">
    <location>
        <begin position="131"/>
        <end position="184"/>
    </location>
</feature>
<name>A0ABQ1MNL3_9BACT</name>
<dbReference type="Pfam" id="PF13470">
    <property type="entry name" value="PIN_3"/>
    <property type="match status" value="1"/>
</dbReference>
<feature type="domain" description="PIN" evidence="1">
    <location>
        <begin position="10"/>
        <end position="114"/>
    </location>
</feature>
<dbReference type="InterPro" id="IPR058652">
    <property type="entry name" value="VapC50_C"/>
</dbReference>
<dbReference type="InterPro" id="IPR002716">
    <property type="entry name" value="PIN_dom"/>
</dbReference>
<comment type="caution">
    <text evidence="3">The sequence shown here is derived from an EMBL/GenBank/DDBJ whole genome shotgun (WGS) entry which is preliminary data.</text>
</comment>